<evidence type="ECO:0000256" key="5">
    <source>
        <dbReference type="ARBA" id="ARBA00022781"/>
    </source>
</evidence>
<evidence type="ECO:0000256" key="2">
    <source>
        <dbReference type="ARBA" id="ARBA00007046"/>
    </source>
</evidence>
<evidence type="ECO:0000313" key="9">
    <source>
        <dbReference type="EMBL" id="CAH8362786.1"/>
    </source>
</evidence>
<dbReference type="InterPro" id="IPR000711">
    <property type="entry name" value="ATPase_OSCP/dsu"/>
</dbReference>
<comment type="subunit">
    <text evidence="3">F-type ATPases have 2 components, CF(1) - the catalytic core - and CF(0) - the membrane proton channel. CF(1) has five subunits: alpha(3), beta(3), gamma(1), delta(1), epsilon(1). CF(0) has three main subunits: a, b and c.</text>
</comment>
<keyword evidence="10" id="KW-1185">Reference proteome</keyword>
<keyword evidence="8" id="KW-0066">ATP synthesis</keyword>
<dbReference type="SUPFAM" id="SSF47928">
    <property type="entry name" value="N-terminal domain of the delta subunit of the F1F0-ATP synthase"/>
    <property type="match status" value="1"/>
</dbReference>
<comment type="caution">
    <text evidence="9">The sequence shown here is derived from an EMBL/GenBank/DDBJ whole genome shotgun (WGS) entry which is preliminary data.</text>
</comment>
<reference evidence="9 10" key="1">
    <citation type="submission" date="2022-03" db="EMBL/GenBank/DDBJ databases">
        <authorList>
            <person name="Macdonald S."/>
            <person name="Ahmed S."/>
            <person name="Newling K."/>
        </authorList>
    </citation>
    <scope>NUCLEOTIDE SEQUENCE [LARGE SCALE GENOMIC DNA]</scope>
</reference>
<evidence type="ECO:0000256" key="8">
    <source>
        <dbReference type="ARBA" id="ARBA00023310"/>
    </source>
</evidence>
<dbReference type="InterPro" id="IPR026015">
    <property type="entry name" value="ATP_synth_OSCP/delta_N_sf"/>
</dbReference>
<dbReference type="Pfam" id="PF00213">
    <property type="entry name" value="OSCP"/>
    <property type="match status" value="1"/>
</dbReference>
<name>A0ABC8KZ56_ERUVS</name>
<dbReference type="GO" id="GO:0006754">
    <property type="term" value="P:ATP biosynthetic process"/>
    <property type="evidence" value="ECO:0007669"/>
    <property type="project" value="UniProtKB-KW"/>
</dbReference>
<evidence type="ECO:0000313" key="10">
    <source>
        <dbReference type="Proteomes" id="UP001642260"/>
    </source>
</evidence>
<protein>
    <submittedName>
        <fullName evidence="9">Uncharacterized protein</fullName>
    </submittedName>
</protein>
<dbReference type="AlphaFoldDB" id="A0ABC8KZ56"/>
<dbReference type="GO" id="GO:0016020">
    <property type="term" value="C:membrane"/>
    <property type="evidence" value="ECO:0007669"/>
    <property type="project" value="UniProtKB-SubCell"/>
</dbReference>
<evidence type="ECO:0000256" key="3">
    <source>
        <dbReference type="ARBA" id="ARBA00011648"/>
    </source>
</evidence>
<dbReference type="EMBL" id="CAKOAT010341598">
    <property type="protein sequence ID" value="CAH8362786.1"/>
    <property type="molecule type" value="Genomic_DNA"/>
</dbReference>
<keyword evidence="4" id="KW-0813">Transport</keyword>
<sequence length="123" mass="13447">MALAGCIRSEISFFKTIAVSDSVSSARSFPCGRLLIPAVHVALVGENGNFASRLYIAAVKMNSLEKIESDLSELVEAIKTSPTFSQFTKDPLVPRETRLAAIVDVCEKAKFVEPTKNFLYMSN</sequence>
<organism evidence="9 10">
    <name type="scientific">Eruca vesicaria subsp. sativa</name>
    <name type="common">Garden rocket</name>
    <name type="synonym">Eruca sativa</name>
    <dbReference type="NCBI Taxonomy" id="29727"/>
    <lineage>
        <taxon>Eukaryota</taxon>
        <taxon>Viridiplantae</taxon>
        <taxon>Streptophyta</taxon>
        <taxon>Embryophyta</taxon>
        <taxon>Tracheophyta</taxon>
        <taxon>Spermatophyta</taxon>
        <taxon>Magnoliopsida</taxon>
        <taxon>eudicotyledons</taxon>
        <taxon>Gunneridae</taxon>
        <taxon>Pentapetalae</taxon>
        <taxon>rosids</taxon>
        <taxon>malvids</taxon>
        <taxon>Brassicales</taxon>
        <taxon>Brassicaceae</taxon>
        <taxon>Brassiceae</taxon>
        <taxon>Eruca</taxon>
    </lineage>
</organism>
<keyword evidence="6" id="KW-0406">Ion transport</keyword>
<evidence type="ECO:0000256" key="1">
    <source>
        <dbReference type="ARBA" id="ARBA00004370"/>
    </source>
</evidence>
<dbReference type="Proteomes" id="UP001642260">
    <property type="component" value="Unassembled WGS sequence"/>
</dbReference>
<dbReference type="GO" id="GO:1902600">
    <property type="term" value="P:proton transmembrane transport"/>
    <property type="evidence" value="ECO:0007669"/>
    <property type="project" value="UniProtKB-KW"/>
</dbReference>
<keyword evidence="7" id="KW-0472">Membrane</keyword>
<evidence type="ECO:0000256" key="6">
    <source>
        <dbReference type="ARBA" id="ARBA00023065"/>
    </source>
</evidence>
<dbReference type="Gene3D" id="1.10.520.20">
    <property type="entry name" value="N-terminal domain of the delta subunit of the F1F0-ATP synthase"/>
    <property type="match status" value="1"/>
</dbReference>
<comment type="subcellular location">
    <subcellularLocation>
        <location evidence="1">Membrane</location>
    </subcellularLocation>
</comment>
<keyword evidence="5" id="KW-0375">Hydrogen ion transport</keyword>
<accession>A0ABC8KZ56</accession>
<proteinExistence type="inferred from homology"/>
<evidence type="ECO:0000256" key="7">
    <source>
        <dbReference type="ARBA" id="ARBA00023136"/>
    </source>
</evidence>
<gene>
    <name evidence="9" type="ORF">ERUC_LOCUS28542</name>
</gene>
<comment type="similarity">
    <text evidence="2">Belongs to the ATPase delta chain family.</text>
</comment>
<dbReference type="PANTHER" id="PTHR11910">
    <property type="entry name" value="ATP SYNTHASE DELTA CHAIN"/>
    <property type="match status" value="1"/>
</dbReference>
<evidence type="ECO:0000256" key="4">
    <source>
        <dbReference type="ARBA" id="ARBA00022448"/>
    </source>
</evidence>